<dbReference type="AlphaFoldDB" id="A0A078L1W4"/>
<dbReference type="InterPro" id="IPR036412">
    <property type="entry name" value="HAD-like_sf"/>
</dbReference>
<protein>
    <submittedName>
        <fullName evidence="1">Uncharacterized protein</fullName>
    </submittedName>
</protein>
<dbReference type="SUPFAM" id="SSF56784">
    <property type="entry name" value="HAD-like"/>
    <property type="match status" value="1"/>
</dbReference>
<dbReference type="PROSITE" id="PS00018">
    <property type="entry name" value="EF_HAND_1"/>
    <property type="match status" value="1"/>
</dbReference>
<evidence type="ECO:0000313" key="2">
    <source>
        <dbReference type="Proteomes" id="UP000044071"/>
    </source>
</evidence>
<reference evidence="1 2" key="1">
    <citation type="submission" date="2014-06" db="EMBL/GenBank/DDBJ databases">
        <authorList>
            <person name="Urmite Genomes Urmite Genomes"/>
        </authorList>
    </citation>
    <scope>NUCLEOTIDE SEQUENCE [LARGE SCALE GENOMIC DNA]</scope>
</reference>
<dbReference type="OrthoDB" id="5648657at2"/>
<gene>
    <name evidence="1" type="ORF">BN59_02310</name>
</gene>
<dbReference type="InterPro" id="IPR018247">
    <property type="entry name" value="EF_Hand_1_Ca_BS"/>
</dbReference>
<accession>A0A078L1W4</accession>
<dbReference type="Proteomes" id="UP000044071">
    <property type="component" value="Unassembled WGS sequence"/>
</dbReference>
<evidence type="ECO:0000313" key="1">
    <source>
        <dbReference type="EMBL" id="CDZ78013.1"/>
    </source>
</evidence>
<keyword evidence="2" id="KW-1185">Reference proteome</keyword>
<proteinExistence type="predicted"/>
<sequence length="672" mass="75458">MFEKIEPGVKALAFDVDNTLVNLRDGLYGSILDADLLIPILRFASLLKLPLAIDTARDKRLDDDISANGAVSVSDLLHFMKKRKIFFCIDKPSLIVKSEDVKEFRAAFMSQYTPIDKEWDLYIREKNPDLHMILQRINEFRSSGEKLKPEDLLIVDDSEVIVTLARKAGFKAILVPLDFSPGARGTSSVDYLYELAKLIGLAAYAEGLEQDSKKYDSEPEEAVAIAKQYLEAKKNRSQGIRPETCLVHQDLQNLVELVGQNPKSAYRVLKKFKGRSGYNRMIDEQRVVGNSTLVGTMLGVAILKNNYLILHNLLKLGASSEQPFDFDSNYRTVSPLVAAILNNCDSDILQALLQTRAKIDSGNLKESILELALSQFCRTKNLDLESYKRLDVLVFHMQRRLGIDAYLANLCPLFSQIIQQKDPALLNIFLMNLMTEHKQALLSLVADAREFKGLILNAPKADDAFNKQFLLDFFFQIPLQNMKTIIEFPFKTKSLSASKDRAKESAREIFCRLVYSSFLVEGEQKFTLIKLKRKGSGLFFKSKSESSKESDCQEKVEQLVMFALYIEKYYGATDTAESLMLNTMYSSAILIVNLINESGYCKHLSSTQKATFKDLSVFLTKQGQEPALQQSPKKASAQAGQSKAKLFSPGLVKIMEEEGPAPTGEFAYTGSS</sequence>
<organism evidence="1 2">
    <name type="scientific">Legionella massiliensis</name>
    <dbReference type="NCBI Taxonomy" id="1034943"/>
    <lineage>
        <taxon>Bacteria</taxon>
        <taxon>Pseudomonadati</taxon>
        <taxon>Pseudomonadota</taxon>
        <taxon>Gammaproteobacteria</taxon>
        <taxon>Legionellales</taxon>
        <taxon>Legionellaceae</taxon>
        <taxon>Legionella</taxon>
    </lineage>
</organism>
<dbReference type="EMBL" id="CCSB01000002">
    <property type="protein sequence ID" value="CDZ78013.1"/>
    <property type="molecule type" value="Genomic_DNA"/>
</dbReference>
<dbReference type="RefSeq" id="WP_043874452.1">
    <property type="nucleotide sequence ID" value="NZ_CCVW01000002.1"/>
</dbReference>
<name>A0A078L1W4_9GAMM</name>
<dbReference type="STRING" id="1034943.BN59_02310"/>